<evidence type="ECO:0000256" key="1">
    <source>
        <dbReference type="ARBA" id="ARBA00004447"/>
    </source>
</evidence>
<evidence type="ECO:0000256" key="5">
    <source>
        <dbReference type="ARBA" id="ARBA00022968"/>
    </source>
</evidence>
<dbReference type="GeneTree" id="ENSGT01050000244857"/>
<dbReference type="Ensembl" id="ENSCMIT00000008691.1">
    <property type="protein sequence ID" value="ENSCMIP00000008452.1"/>
    <property type="gene ID" value="ENSCMIG00000004535.1"/>
</dbReference>
<keyword evidence="3 9" id="KW-0808">Transferase</keyword>
<dbReference type="Pfam" id="PF05679">
    <property type="entry name" value="CHGN"/>
    <property type="match status" value="2"/>
</dbReference>
<protein>
    <recommendedName>
        <fullName evidence="9">Hexosyltransferase</fullName>
        <ecNumber evidence="9">2.4.1.-</ecNumber>
    </recommendedName>
</protein>
<dbReference type="GO" id="GO:0032580">
    <property type="term" value="C:Golgi cisterna membrane"/>
    <property type="evidence" value="ECO:0007669"/>
    <property type="project" value="UniProtKB-SubCell"/>
</dbReference>
<evidence type="ECO:0000313" key="12">
    <source>
        <dbReference type="Proteomes" id="UP000314986"/>
    </source>
</evidence>
<comment type="similarity">
    <text evidence="2 9">Belongs to the chondroitin N-acetylgalactosaminyltransferase family.</text>
</comment>
<reference evidence="12" key="1">
    <citation type="journal article" date="2006" name="Science">
        <title>Ancient noncoding elements conserved in the human genome.</title>
        <authorList>
            <person name="Venkatesh B."/>
            <person name="Kirkness E.F."/>
            <person name="Loh Y.H."/>
            <person name="Halpern A.L."/>
            <person name="Lee A.P."/>
            <person name="Johnson J."/>
            <person name="Dandona N."/>
            <person name="Viswanathan L.D."/>
            <person name="Tay A."/>
            <person name="Venter J.C."/>
            <person name="Strausberg R.L."/>
            <person name="Brenner S."/>
        </authorList>
    </citation>
    <scope>NUCLEOTIDE SEQUENCE [LARGE SCALE GENOMIC DNA]</scope>
</reference>
<evidence type="ECO:0000313" key="11">
    <source>
        <dbReference type="Ensembl" id="ENSCMIP00000008452.1"/>
    </source>
</evidence>
<evidence type="ECO:0000256" key="9">
    <source>
        <dbReference type="RuleBase" id="RU364016"/>
    </source>
</evidence>
<name>A0A4W3GZV9_CALMI</name>
<comment type="subcellular location">
    <subcellularLocation>
        <location evidence="1 9">Golgi apparatus</location>
        <location evidence="1 9">Golgi stack membrane</location>
        <topology evidence="1 9">Single-pass type II membrane protein</topology>
    </subcellularLocation>
</comment>
<evidence type="ECO:0000256" key="7">
    <source>
        <dbReference type="ARBA" id="ARBA00023034"/>
    </source>
</evidence>
<evidence type="ECO:0000256" key="8">
    <source>
        <dbReference type="ARBA" id="ARBA00023136"/>
    </source>
</evidence>
<accession>A0A4W3GZV9</accession>
<dbReference type="PANTHER" id="PTHR12369:SF22">
    <property type="entry name" value="CHONDROITIN SULFATE SYNTHASE 2"/>
    <property type="match status" value="1"/>
</dbReference>
<keyword evidence="4" id="KW-0812">Transmembrane</keyword>
<dbReference type="PANTHER" id="PTHR12369">
    <property type="entry name" value="CHONDROITIN SYNTHASE"/>
    <property type="match status" value="1"/>
</dbReference>
<dbReference type="Proteomes" id="UP000314986">
    <property type="component" value="Unassembled WGS sequence"/>
</dbReference>
<proteinExistence type="inferred from homology"/>
<feature type="region of interest" description="Disordered" evidence="10">
    <location>
        <begin position="263"/>
        <end position="288"/>
    </location>
</feature>
<feature type="region of interest" description="Disordered" evidence="10">
    <location>
        <begin position="18"/>
        <end position="65"/>
    </location>
</feature>
<evidence type="ECO:0000256" key="2">
    <source>
        <dbReference type="ARBA" id="ARBA00009239"/>
    </source>
</evidence>
<keyword evidence="8" id="KW-0472">Membrane</keyword>
<sequence length="703" mass="79954">TLSLLSVSWVEEPCSEPKGLGGIQVRKPNSMPAGPGAESEGNGQGFEPRIVPYKPANPASPPKKTIRSRYISTELGIRERLFVGVLTSKNTLNTLAVAVNRTLGQRVERAVYFTGTRSRKIPHGMYIVTHGDDRPIWNMYQTIKYAHDRHGNEYDWFYFVQDDVYTEGDRLRGLVGRLTIDTELYMGRPEEFIGGETEGRYCYGGFGYLLSRSLLNKLQAHLENCRNDILSARPDEWLGRCLIDYAGVTCVDEYEVRRASLSHSPHPSLLSSLPPSAPSDGPTNSRGLTQLSTAEMKNLSGLTPGEEVREWPVGVNPPFRPRTRFEVLRWDYFTEEQLFSCLDASPKCRLCGVDRADVGSVIETAVEELNRRYQPVLHLRKQQLVNGYRRFDPTRGMEYTLDLRLEALTQRGHTRSITRRVQLLRPLSSVEIIPMPYVTEATRVNVILPLTAQDRPDAARFIDLFNAVLTLLFVYDPLEAQQVHQNDVFADVKAKVGEFERKHPEAKIPWISVKTDAPSQIKIMDIVSKKHPVDTLFCVAEVGTQLSPEFLNRCRMNSINNWQVFFPIHFQEYSPLVAYHNQDLPPAPDLVKDAGHFDRHVFEEACFYNSDYMAARAKMASDALENEELLETMDVYDVFVKYSGLHVFRAVEPALRHRHRQRGCNPRLGEELYHRCVQSSLEALGSRSQLAMLLFEQEQGNST</sequence>
<organism evidence="11 12">
    <name type="scientific">Callorhinchus milii</name>
    <name type="common">Ghost shark</name>
    <dbReference type="NCBI Taxonomy" id="7868"/>
    <lineage>
        <taxon>Eukaryota</taxon>
        <taxon>Metazoa</taxon>
        <taxon>Chordata</taxon>
        <taxon>Craniata</taxon>
        <taxon>Vertebrata</taxon>
        <taxon>Chondrichthyes</taxon>
        <taxon>Holocephali</taxon>
        <taxon>Chimaeriformes</taxon>
        <taxon>Callorhinchidae</taxon>
        <taxon>Callorhinchus</taxon>
    </lineage>
</organism>
<evidence type="ECO:0000256" key="10">
    <source>
        <dbReference type="SAM" id="MobiDB-lite"/>
    </source>
</evidence>
<evidence type="ECO:0000256" key="6">
    <source>
        <dbReference type="ARBA" id="ARBA00022989"/>
    </source>
</evidence>
<reference evidence="11" key="5">
    <citation type="submission" date="2025-09" db="UniProtKB">
        <authorList>
            <consortium name="Ensembl"/>
        </authorList>
    </citation>
    <scope>IDENTIFICATION</scope>
</reference>
<dbReference type="InterPro" id="IPR051227">
    <property type="entry name" value="CS_glycosyltransferase"/>
</dbReference>
<evidence type="ECO:0000256" key="4">
    <source>
        <dbReference type="ARBA" id="ARBA00022692"/>
    </source>
</evidence>
<feature type="compositionally biased region" description="Low complexity" evidence="10">
    <location>
        <begin position="263"/>
        <end position="274"/>
    </location>
</feature>
<keyword evidence="7 9" id="KW-0333">Golgi apparatus</keyword>
<evidence type="ECO:0000256" key="3">
    <source>
        <dbReference type="ARBA" id="ARBA00022679"/>
    </source>
</evidence>
<dbReference type="GO" id="GO:0047238">
    <property type="term" value="F:glucuronosyl-N-acetylgalactosaminyl-proteoglycan 4-beta-N-acetylgalactosaminyltransferase activity"/>
    <property type="evidence" value="ECO:0007669"/>
    <property type="project" value="TreeGrafter"/>
</dbReference>
<reference evidence="11" key="4">
    <citation type="submission" date="2025-08" db="UniProtKB">
        <authorList>
            <consortium name="Ensembl"/>
        </authorList>
    </citation>
    <scope>IDENTIFICATION</scope>
</reference>
<keyword evidence="5 9" id="KW-0735">Signal-anchor</keyword>
<keyword evidence="12" id="KW-1185">Reference proteome</keyword>
<keyword evidence="6" id="KW-1133">Transmembrane helix</keyword>
<dbReference type="InterPro" id="IPR008428">
    <property type="entry name" value="Chond_GalNAc"/>
</dbReference>
<reference evidence="12" key="3">
    <citation type="journal article" date="2014" name="Nature">
        <title>Elephant shark genome provides unique insights into gnathostome evolution.</title>
        <authorList>
            <consortium name="International Elephant Shark Genome Sequencing Consortium"/>
            <person name="Venkatesh B."/>
            <person name="Lee A.P."/>
            <person name="Ravi V."/>
            <person name="Maurya A.K."/>
            <person name="Lian M.M."/>
            <person name="Swann J.B."/>
            <person name="Ohta Y."/>
            <person name="Flajnik M.F."/>
            <person name="Sutoh Y."/>
            <person name="Kasahara M."/>
            <person name="Hoon S."/>
            <person name="Gangu V."/>
            <person name="Roy S.W."/>
            <person name="Irimia M."/>
            <person name="Korzh V."/>
            <person name="Kondrychyn I."/>
            <person name="Lim Z.W."/>
            <person name="Tay B.H."/>
            <person name="Tohari S."/>
            <person name="Kong K.W."/>
            <person name="Ho S."/>
            <person name="Lorente-Galdos B."/>
            <person name="Quilez J."/>
            <person name="Marques-Bonet T."/>
            <person name="Raney B.J."/>
            <person name="Ingham P.W."/>
            <person name="Tay A."/>
            <person name="Hillier L.W."/>
            <person name="Minx P."/>
            <person name="Boehm T."/>
            <person name="Wilson R.K."/>
            <person name="Brenner S."/>
            <person name="Warren W.C."/>
        </authorList>
    </citation>
    <scope>NUCLEOTIDE SEQUENCE [LARGE SCALE GENOMIC DNA]</scope>
</reference>
<dbReference type="Gene3D" id="3.90.550.50">
    <property type="match status" value="1"/>
</dbReference>
<reference evidence="12" key="2">
    <citation type="journal article" date="2007" name="PLoS Biol.">
        <title>Survey sequencing and comparative analysis of the elephant shark (Callorhinchus milii) genome.</title>
        <authorList>
            <person name="Venkatesh B."/>
            <person name="Kirkness E.F."/>
            <person name="Loh Y.H."/>
            <person name="Halpern A.L."/>
            <person name="Lee A.P."/>
            <person name="Johnson J."/>
            <person name="Dandona N."/>
            <person name="Viswanathan L.D."/>
            <person name="Tay A."/>
            <person name="Venter J.C."/>
            <person name="Strausberg R.L."/>
            <person name="Brenner S."/>
        </authorList>
    </citation>
    <scope>NUCLEOTIDE SEQUENCE [LARGE SCALE GENOMIC DNA]</scope>
</reference>
<dbReference type="AlphaFoldDB" id="A0A4W3GZV9"/>
<dbReference type="EC" id="2.4.1.-" evidence="9"/>